<feature type="region of interest" description="Disordered" evidence="1">
    <location>
        <begin position="60"/>
        <end position="87"/>
    </location>
</feature>
<organism evidence="2 3">
    <name type="scientific">Parascaris univalens</name>
    <name type="common">Nematode worm</name>
    <dbReference type="NCBI Taxonomy" id="6257"/>
    <lineage>
        <taxon>Eukaryota</taxon>
        <taxon>Metazoa</taxon>
        <taxon>Ecdysozoa</taxon>
        <taxon>Nematoda</taxon>
        <taxon>Chromadorea</taxon>
        <taxon>Rhabditida</taxon>
        <taxon>Spirurina</taxon>
        <taxon>Ascaridomorpha</taxon>
        <taxon>Ascaridoidea</taxon>
        <taxon>Ascarididae</taxon>
        <taxon>Parascaris</taxon>
    </lineage>
</organism>
<dbReference type="AlphaFoldDB" id="A0A914ZG63"/>
<accession>A0A914ZG63</accession>
<sequence>PSNSKESDLKKERTVARRRIRNPLLTSITVRQLKALLKSHNEEVRPGPSGVRVLLEAPPKEKPKRMVVRRAWKPSTDKRGRSRKKQF</sequence>
<protein>
    <submittedName>
        <fullName evidence="3">SERTA domain-containing protein</fullName>
    </submittedName>
</protein>
<proteinExistence type="predicted"/>
<dbReference type="WBParaSite" id="PgB02X_g143_t03">
    <property type="protein sequence ID" value="PgB02X_g143_t03"/>
    <property type="gene ID" value="PgB02X_g143"/>
</dbReference>
<feature type="compositionally biased region" description="Basic residues" evidence="1">
    <location>
        <begin position="62"/>
        <end position="72"/>
    </location>
</feature>
<evidence type="ECO:0000313" key="2">
    <source>
        <dbReference type="Proteomes" id="UP000887569"/>
    </source>
</evidence>
<keyword evidence="2" id="KW-1185">Reference proteome</keyword>
<name>A0A914ZG63_PARUN</name>
<reference evidence="3" key="1">
    <citation type="submission" date="2022-11" db="UniProtKB">
        <authorList>
            <consortium name="WormBaseParasite"/>
        </authorList>
    </citation>
    <scope>IDENTIFICATION</scope>
</reference>
<dbReference type="Proteomes" id="UP000887569">
    <property type="component" value="Unplaced"/>
</dbReference>
<evidence type="ECO:0000256" key="1">
    <source>
        <dbReference type="SAM" id="MobiDB-lite"/>
    </source>
</evidence>
<evidence type="ECO:0000313" key="3">
    <source>
        <dbReference type="WBParaSite" id="PgB02X_g143_t03"/>
    </source>
</evidence>